<dbReference type="SUPFAM" id="SSF55811">
    <property type="entry name" value="Nudix"/>
    <property type="match status" value="1"/>
</dbReference>
<gene>
    <name evidence="5" type="ORF">M0651_10225</name>
</gene>
<dbReference type="PANTHER" id="PTHR43046">
    <property type="entry name" value="GDP-MANNOSE MANNOSYL HYDROLASE"/>
    <property type="match status" value="1"/>
</dbReference>
<proteinExistence type="inferred from homology"/>
<dbReference type="AlphaFoldDB" id="A0A9X2BPS7"/>
<feature type="domain" description="Nudix hydrolase" evidence="4">
    <location>
        <begin position="16"/>
        <end position="147"/>
    </location>
</feature>
<evidence type="ECO:0000313" key="5">
    <source>
        <dbReference type="EMBL" id="MCK8487548.1"/>
    </source>
</evidence>
<dbReference type="Proteomes" id="UP001139534">
    <property type="component" value="Unassembled WGS sequence"/>
</dbReference>
<dbReference type="RefSeq" id="WP_248551647.1">
    <property type="nucleotide sequence ID" value="NZ_JALPRK010000007.1"/>
</dbReference>
<protein>
    <submittedName>
        <fullName evidence="5">NUDIX hydrolase</fullName>
    </submittedName>
</protein>
<dbReference type="PRINTS" id="PR00502">
    <property type="entry name" value="NUDIXFAMILY"/>
</dbReference>
<dbReference type="InterPro" id="IPR000086">
    <property type="entry name" value="NUDIX_hydrolase_dom"/>
</dbReference>
<comment type="cofactor">
    <cofactor evidence="1">
        <name>Mg(2+)</name>
        <dbReference type="ChEBI" id="CHEBI:18420"/>
    </cofactor>
</comment>
<organism evidence="5 6">
    <name type="scientific">Paenibacillus mellifer</name>
    <dbReference type="NCBI Taxonomy" id="2937794"/>
    <lineage>
        <taxon>Bacteria</taxon>
        <taxon>Bacillati</taxon>
        <taxon>Bacillota</taxon>
        <taxon>Bacilli</taxon>
        <taxon>Bacillales</taxon>
        <taxon>Paenibacillaceae</taxon>
        <taxon>Paenibacillus</taxon>
    </lineage>
</organism>
<dbReference type="InterPro" id="IPR020084">
    <property type="entry name" value="NUDIX_hydrolase_CS"/>
</dbReference>
<evidence type="ECO:0000256" key="3">
    <source>
        <dbReference type="RuleBase" id="RU003476"/>
    </source>
</evidence>
<keyword evidence="6" id="KW-1185">Reference proteome</keyword>
<evidence type="ECO:0000256" key="1">
    <source>
        <dbReference type="ARBA" id="ARBA00001946"/>
    </source>
</evidence>
<dbReference type="InterPro" id="IPR020476">
    <property type="entry name" value="Nudix_hydrolase"/>
</dbReference>
<comment type="caution">
    <text evidence="5">The sequence shown here is derived from an EMBL/GenBank/DDBJ whole genome shotgun (WGS) entry which is preliminary data.</text>
</comment>
<name>A0A9X2BPS7_9BACL</name>
<dbReference type="Gene3D" id="3.90.79.10">
    <property type="entry name" value="Nucleoside Triphosphate Pyrophosphohydrolase"/>
    <property type="match status" value="1"/>
</dbReference>
<comment type="similarity">
    <text evidence="3">Belongs to the Nudix hydrolase family.</text>
</comment>
<evidence type="ECO:0000259" key="4">
    <source>
        <dbReference type="PROSITE" id="PS51462"/>
    </source>
</evidence>
<dbReference type="PANTHER" id="PTHR43046:SF2">
    <property type="entry name" value="8-OXO-DGTP DIPHOSPHATASE-RELATED"/>
    <property type="match status" value="1"/>
</dbReference>
<keyword evidence="2 3" id="KW-0378">Hydrolase</keyword>
<evidence type="ECO:0000313" key="6">
    <source>
        <dbReference type="Proteomes" id="UP001139534"/>
    </source>
</evidence>
<dbReference type="PROSITE" id="PS51462">
    <property type="entry name" value="NUDIX"/>
    <property type="match status" value="1"/>
</dbReference>
<dbReference type="GO" id="GO:0016787">
    <property type="term" value="F:hydrolase activity"/>
    <property type="evidence" value="ECO:0007669"/>
    <property type="project" value="UniProtKB-KW"/>
</dbReference>
<dbReference type="InterPro" id="IPR015797">
    <property type="entry name" value="NUDIX_hydrolase-like_dom_sf"/>
</dbReference>
<accession>A0A9X2BPS7</accession>
<dbReference type="CDD" id="cd04677">
    <property type="entry name" value="NUDIX_Hydrolase"/>
    <property type="match status" value="1"/>
</dbReference>
<dbReference type="Pfam" id="PF00293">
    <property type="entry name" value="NUDIX"/>
    <property type="match status" value="1"/>
</dbReference>
<evidence type="ECO:0000256" key="2">
    <source>
        <dbReference type="ARBA" id="ARBA00022801"/>
    </source>
</evidence>
<dbReference type="EMBL" id="JALPRK010000007">
    <property type="protein sequence ID" value="MCK8487548.1"/>
    <property type="molecule type" value="Genomic_DNA"/>
</dbReference>
<reference evidence="5" key="1">
    <citation type="submission" date="2022-04" db="EMBL/GenBank/DDBJ databases">
        <authorList>
            <person name="Seo M.-J."/>
        </authorList>
    </citation>
    <scope>NUCLEOTIDE SEQUENCE</scope>
    <source>
        <strain evidence="5">MBLB2552</strain>
    </source>
</reference>
<dbReference type="PROSITE" id="PS00893">
    <property type="entry name" value="NUDIX_BOX"/>
    <property type="match status" value="1"/>
</dbReference>
<sequence>MGYISELRKLVGTRPIIMVGVSVIVKNPEGQVLLQKRTDSLDWGTLGGSMELGETFEETARRELFEEAGLQAEELTFITNLSGEDFYYKYPHGDEVYNAIAVYEAVRVHGTPTINDDEGLELRYFSLDEPIDNLNSNSYMILKQAGYIRNW</sequence>